<reference evidence="3" key="1">
    <citation type="submission" date="2018-05" db="EMBL/GenBank/DDBJ databases">
        <authorList>
            <person name="Lanie J.A."/>
            <person name="Ng W.-L."/>
            <person name="Kazmierczak K.M."/>
            <person name="Andrzejewski T.M."/>
            <person name="Davidsen T.M."/>
            <person name="Wayne K.J."/>
            <person name="Tettelin H."/>
            <person name="Glass J.I."/>
            <person name="Rusch D."/>
            <person name="Podicherti R."/>
            <person name="Tsui H.-C.T."/>
            <person name="Winkler M.E."/>
        </authorList>
    </citation>
    <scope>NUCLEOTIDE SEQUENCE</scope>
</reference>
<keyword evidence="2" id="KW-0560">Oxidoreductase</keyword>
<dbReference type="PROSITE" id="PS00061">
    <property type="entry name" value="ADH_SHORT"/>
    <property type="match status" value="1"/>
</dbReference>
<evidence type="ECO:0000256" key="2">
    <source>
        <dbReference type="ARBA" id="ARBA00023002"/>
    </source>
</evidence>
<dbReference type="PANTHER" id="PTHR24321:SF8">
    <property type="entry name" value="ESTRADIOL 17-BETA-DEHYDROGENASE 8-RELATED"/>
    <property type="match status" value="1"/>
</dbReference>
<name>A0A382KSG6_9ZZZZ</name>
<feature type="non-terminal residue" evidence="3">
    <location>
        <position position="1"/>
    </location>
</feature>
<dbReference type="SUPFAM" id="SSF51735">
    <property type="entry name" value="NAD(P)-binding Rossmann-fold domains"/>
    <property type="match status" value="1"/>
</dbReference>
<dbReference type="Pfam" id="PF13561">
    <property type="entry name" value="adh_short_C2"/>
    <property type="match status" value="1"/>
</dbReference>
<dbReference type="CDD" id="cd05233">
    <property type="entry name" value="SDR_c"/>
    <property type="match status" value="1"/>
</dbReference>
<dbReference type="PRINTS" id="PR00081">
    <property type="entry name" value="GDHRDH"/>
</dbReference>
<dbReference type="PANTHER" id="PTHR24321">
    <property type="entry name" value="DEHYDROGENASES, SHORT CHAIN"/>
    <property type="match status" value="1"/>
</dbReference>
<dbReference type="EMBL" id="UINC01082039">
    <property type="protein sequence ID" value="SVC26443.1"/>
    <property type="molecule type" value="Genomic_DNA"/>
</dbReference>
<protein>
    <recommendedName>
        <fullName evidence="4">SDR family oxidoreductase</fullName>
    </recommendedName>
</protein>
<evidence type="ECO:0000313" key="3">
    <source>
        <dbReference type="EMBL" id="SVC26443.1"/>
    </source>
</evidence>
<dbReference type="InterPro" id="IPR020904">
    <property type="entry name" value="Sc_DH/Rdtase_CS"/>
</dbReference>
<gene>
    <name evidence="3" type="ORF">METZ01_LOCUS279297</name>
</gene>
<comment type="similarity">
    <text evidence="1">Belongs to the short-chain dehydrogenases/reductases (SDR) family.</text>
</comment>
<evidence type="ECO:0008006" key="4">
    <source>
        <dbReference type="Google" id="ProtNLM"/>
    </source>
</evidence>
<proteinExistence type="inferred from homology"/>
<sequence length="110" mass="11547">VNNASVLGWRAQSGQSHYAAAKAGVMALTRCVALETVEDGIRINAVAPSLAINPHLVKTSSDELIDSLSSKEAFGRGAEPWEVANVILFLASDLSSYMTGEVISVSSQQA</sequence>
<dbReference type="Gene3D" id="3.40.50.720">
    <property type="entry name" value="NAD(P)-binding Rossmann-like Domain"/>
    <property type="match status" value="1"/>
</dbReference>
<dbReference type="InterPro" id="IPR002347">
    <property type="entry name" value="SDR_fam"/>
</dbReference>
<dbReference type="InterPro" id="IPR036291">
    <property type="entry name" value="NAD(P)-bd_dom_sf"/>
</dbReference>
<accession>A0A382KSG6</accession>
<dbReference type="GO" id="GO:0016491">
    <property type="term" value="F:oxidoreductase activity"/>
    <property type="evidence" value="ECO:0007669"/>
    <property type="project" value="UniProtKB-KW"/>
</dbReference>
<organism evidence="3">
    <name type="scientific">marine metagenome</name>
    <dbReference type="NCBI Taxonomy" id="408172"/>
    <lineage>
        <taxon>unclassified sequences</taxon>
        <taxon>metagenomes</taxon>
        <taxon>ecological metagenomes</taxon>
    </lineage>
</organism>
<evidence type="ECO:0000256" key="1">
    <source>
        <dbReference type="ARBA" id="ARBA00006484"/>
    </source>
</evidence>
<dbReference type="AlphaFoldDB" id="A0A382KSG6"/>